<evidence type="ECO:0000313" key="5">
    <source>
        <dbReference type="EMBL" id="KPL53854.1"/>
    </source>
</evidence>
<accession>A0A0P6VME0</accession>
<reference evidence="5 6" key="2">
    <citation type="submission" date="2015-10" db="EMBL/GenBank/DDBJ databases">
        <title>Draft Genome Sequence of Prosthecomicrobium hirschii ATCC 27832.</title>
        <authorList>
            <person name="Daniel J."/>
            <person name="Givan S.A."/>
            <person name="Brun Y.V."/>
            <person name="Brown P.J."/>
        </authorList>
    </citation>
    <scope>NUCLEOTIDE SEQUENCE [LARGE SCALE GENOMIC DNA]</scope>
    <source>
        <strain evidence="5 6">16</strain>
    </source>
</reference>
<evidence type="ECO:0000256" key="1">
    <source>
        <dbReference type="ARBA" id="ARBA00023015"/>
    </source>
</evidence>
<dbReference type="Pfam" id="PF00196">
    <property type="entry name" value="GerE"/>
    <property type="match status" value="1"/>
</dbReference>
<dbReference type="GO" id="GO:0003677">
    <property type="term" value="F:DNA binding"/>
    <property type="evidence" value="ECO:0007669"/>
    <property type="project" value="UniProtKB-KW"/>
</dbReference>
<keyword evidence="2" id="KW-0238">DNA-binding</keyword>
<keyword evidence="3" id="KW-0804">Transcription</keyword>
<reference evidence="5 6" key="1">
    <citation type="submission" date="2015-09" db="EMBL/GenBank/DDBJ databases">
        <authorList>
            <person name="Jackson K.R."/>
            <person name="Lunt B.L."/>
            <person name="Fisher J.N.B."/>
            <person name="Gardner A.V."/>
            <person name="Bailey M.E."/>
            <person name="Deus L.M."/>
            <person name="Earl A.S."/>
            <person name="Gibby P.D."/>
            <person name="Hartmann K.A."/>
            <person name="Liu J.E."/>
            <person name="Manci A.M."/>
            <person name="Nielsen D.A."/>
            <person name="Solomon M.B."/>
            <person name="Breakwell D.P."/>
            <person name="Burnett S.H."/>
            <person name="Grose J.H."/>
        </authorList>
    </citation>
    <scope>NUCLEOTIDE SEQUENCE [LARGE SCALE GENOMIC DNA]</scope>
    <source>
        <strain evidence="5 6">16</strain>
    </source>
</reference>
<dbReference type="PROSITE" id="PS50043">
    <property type="entry name" value="HTH_LUXR_2"/>
    <property type="match status" value="1"/>
</dbReference>
<dbReference type="InterPro" id="IPR016032">
    <property type="entry name" value="Sig_transdc_resp-reg_C-effctor"/>
</dbReference>
<evidence type="ECO:0000313" key="6">
    <source>
        <dbReference type="Proteomes" id="UP000048984"/>
    </source>
</evidence>
<dbReference type="SMART" id="SM00421">
    <property type="entry name" value="HTH_LUXR"/>
    <property type="match status" value="1"/>
</dbReference>
<protein>
    <recommendedName>
        <fullName evidence="4">HTH luxR-type domain-containing protein</fullName>
    </recommendedName>
</protein>
<dbReference type="RefSeq" id="WP_054360018.1">
    <property type="nucleotide sequence ID" value="NZ_JAPCYQ010000001.1"/>
</dbReference>
<keyword evidence="1" id="KW-0805">Transcription regulation</keyword>
<evidence type="ECO:0000256" key="3">
    <source>
        <dbReference type="ARBA" id="ARBA00023163"/>
    </source>
</evidence>
<dbReference type="InterPro" id="IPR000792">
    <property type="entry name" value="Tscrpt_reg_LuxR_C"/>
</dbReference>
<dbReference type="Proteomes" id="UP000048984">
    <property type="component" value="Unassembled WGS sequence"/>
</dbReference>
<dbReference type="EMBL" id="LJYW01000001">
    <property type="protein sequence ID" value="KPL53854.1"/>
    <property type="molecule type" value="Genomic_DNA"/>
</dbReference>
<dbReference type="STRING" id="665126.ABB55_17925"/>
<organism evidence="5 6">
    <name type="scientific">Prosthecodimorpha hirschii</name>
    <dbReference type="NCBI Taxonomy" id="665126"/>
    <lineage>
        <taxon>Bacteria</taxon>
        <taxon>Pseudomonadati</taxon>
        <taxon>Pseudomonadota</taxon>
        <taxon>Alphaproteobacteria</taxon>
        <taxon>Hyphomicrobiales</taxon>
        <taxon>Ancalomicrobiaceae</taxon>
        <taxon>Prosthecodimorpha</taxon>
    </lineage>
</organism>
<feature type="domain" description="HTH luxR-type" evidence="4">
    <location>
        <begin position="19"/>
        <end position="84"/>
    </location>
</feature>
<dbReference type="PRINTS" id="PR00038">
    <property type="entry name" value="HTHLUXR"/>
</dbReference>
<dbReference type="PANTHER" id="PTHR44688">
    <property type="entry name" value="DNA-BINDING TRANSCRIPTIONAL ACTIVATOR DEVR_DOSR"/>
    <property type="match status" value="1"/>
</dbReference>
<name>A0A0P6VME0_9HYPH</name>
<comment type="caution">
    <text evidence="5">The sequence shown here is derived from an EMBL/GenBank/DDBJ whole genome shotgun (WGS) entry which is preliminary data.</text>
</comment>
<proteinExistence type="predicted"/>
<dbReference type="CDD" id="cd06170">
    <property type="entry name" value="LuxR_C_like"/>
    <property type="match status" value="1"/>
</dbReference>
<keyword evidence="6" id="KW-1185">Reference proteome</keyword>
<dbReference type="AlphaFoldDB" id="A0A0P6VME0"/>
<dbReference type="PANTHER" id="PTHR44688:SF16">
    <property type="entry name" value="DNA-BINDING TRANSCRIPTIONAL ACTIVATOR DEVR_DOSR"/>
    <property type="match status" value="1"/>
</dbReference>
<evidence type="ECO:0000259" key="4">
    <source>
        <dbReference type="PROSITE" id="PS50043"/>
    </source>
</evidence>
<dbReference type="SUPFAM" id="SSF46894">
    <property type="entry name" value="C-terminal effector domain of the bipartite response regulators"/>
    <property type="match status" value="1"/>
</dbReference>
<dbReference type="Gene3D" id="1.10.10.10">
    <property type="entry name" value="Winged helix-like DNA-binding domain superfamily/Winged helix DNA-binding domain"/>
    <property type="match status" value="1"/>
</dbReference>
<evidence type="ECO:0000256" key="2">
    <source>
        <dbReference type="ARBA" id="ARBA00023125"/>
    </source>
</evidence>
<gene>
    <name evidence="5" type="ORF">ABB55_17925</name>
</gene>
<dbReference type="InterPro" id="IPR036388">
    <property type="entry name" value="WH-like_DNA-bd_sf"/>
</dbReference>
<dbReference type="GO" id="GO:0006355">
    <property type="term" value="P:regulation of DNA-templated transcription"/>
    <property type="evidence" value="ECO:0007669"/>
    <property type="project" value="InterPro"/>
</dbReference>
<sequence>MSLVEAVSDTPSRRLSAREADPLADLTAQQRRAIELLAEGLLNKQIAHRMGISASTAKAHISAAYRALGVNGRIGAVTLLARAGRMG</sequence>